<gene>
    <name evidence="1" type="ORF">BJ960_000877</name>
</gene>
<proteinExistence type="predicted"/>
<reference evidence="1 2" key="1">
    <citation type="submission" date="2020-07" db="EMBL/GenBank/DDBJ databases">
        <title>Sequencing the genomes of 1000 actinobacteria strains.</title>
        <authorList>
            <person name="Klenk H.-P."/>
        </authorList>
    </citation>
    <scope>NUCLEOTIDE SEQUENCE [LARGE SCALE GENOMIC DNA]</scope>
    <source>
        <strain evidence="1 2">DSM 17380</strain>
    </source>
</reference>
<evidence type="ECO:0000313" key="2">
    <source>
        <dbReference type="Proteomes" id="UP000586095"/>
    </source>
</evidence>
<dbReference type="RefSeq" id="WP_185986408.1">
    <property type="nucleotide sequence ID" value="NZ_BAAALZ010000002.1"/>
</dbReference>
<evidence type="ECO:0000313" key="1">
    <source>
        <dbReference type="EMBL" id="NYD26074.1"/>
    </source>
</evidence>
<keyword evidence="2" id="KW-1185">Reference proteome</keyword>
<accession>A0A852RCK2</accession>
<protein>
    <submittedName>
        <fullName evidence="1">Uncharacterized protein</fullName>
    </submittedName>
</protein>
<dbReference type="Proteomes" id="UP000586095">
    <property type="component" value="Unassembled WGS sequence"/>
</dbReference>
<dbReference type="AlphaFoldDB" id="A0A852RCK2"/>
<sequence>MPPVAALCPVHGAQESISAKISDSTDVVFSGNADYCPVPGCSRMMRVMEGRYNFDSNARAIPIDAPEWSRRILAEVQGIFEAAAEEVTSKPSKSADSIVEDAQSKALARIADSTDETAKLLREFIPLVLAQKDLPQGARHLGKRAKSKASLKTIAITVGIIAGLTTAVTNAMDIYDWVAEHVVAGEEIDESLIDEALAGGSIHTLPWETKGEDDVAVVDV</sequence>
<name>A0A852RCK2_9MICO</name>
<comment type="caution">
    <text evidence="1">The sequence shown here is derived from an EMBL/GenBank/DDBJ whole genome shotgun (WGS) entry which is preliminary data.</text>
</comment>
<organism evidence="1 2">
    <name type="scientific">Leucobacter aridicollis</name>
    <dbReference type="NCBI Taxonomy" id="283878"/>
    <lineage>
        <taxon>Bacteria</taxon>
        <taxon>Bacillati</taxon>
        <taxon>Actinomycetota</taxon>
        <taxon>Actinomycetes</taxon>
        <taxon>Micrococcales</taxon>
        <taxon>Microbacteriaceae</taxon>
        <taxon>Leucobacter</taxon>
    </lineage>
</organism>
<dbReference type="EMBL" id="JACCBD010000001">
    <property type="protein sequence ID" value="NYD26074.1"/>
    <property type="molecule type" value="Genomic_DNA"/>
</dbReference>